<keyword evidence="1 4" id="KW-0547">Nucleotide-binding</keyword>
<evidence type="ECO:0000259" key="5">
    <source>
        <dbReference type="SMART" id="SM00382"/>
    </source>
</evidence>
<dbReference type="InterPro" id="IPR041569">
    <property type="entry name" value="AAA_lid_3"/>
</dbReference>
<dbReference type="InterPro" id="IPR050168">
    <property type="entry name" value="AAA_ATPase_domain"/>
</dbReference>
<feature type="domain" description="AAA+ ATPase" evidence="5">
    <location>
        <begin position="161"/>
        <end position="300"/>
    </location>
</feature>
<dbReference type="InterPro" id="IPR003959">
    <property type="entry name" value="ATPase_AAA_core"/>
</dbReference>
<dbReference type="InterPro" id="IPR003960">
    <property type="entry name" value="ATPase_AAA_CS"/>
</dbReference>
<evidence type="ECO:0000313" key="7">
    <source>
        <dbReference type="Proteomes" id="UP000242474"/>
    </source>
</evidence>
<dbReference type="GO" id="GO:0016887">
    <property type="term" value="F:ATP hydrolysis activity"/>
    <property type="evidence" value="ECO:0007669"/>
    <property type="project" value="InterPro"/>
</dbReference>
<dbReference type="PANTHER" id="PTHR23077">
    <property type="entry name" value="AAA-FAMILY ATPASE"/>
    <property type="match status" value="1"/>
</dbReference>
<dbReference type="PROSITE" id="PS00674">
    <property type="entry name" value="AAA"/>
    <property type="match status" value="1"/>
</dbReference>
<evidence type="ECO:0000313" key="6">
    <source>
        <dbReference type="EMBL" id="PIA17018.1"/>
    </source>
</evidence>
<evidence type="ECO:0000256" key="2">
    <source>
        <dbReference type="ARBA" id="ARBA00022840"/>
    </source>
</evidence>
<protein>
    <submittedName>
        <fullName evidence="6">AAA-domain-containing protein</fullName>
    </submittedName>
</protein>
<name>A0A2G5BDC6_COERN</name>
<keyword evidence="3" id="KW-0175">Coiled coil</keyword>
<dbReference type="Pfam" id="PF17862">
    <property type="entry name" value="AAA_lid_3"/>
    <property type="match status" value="1"/>
</dbReference>
<dbReference type="InterPro" id="IPR003593">
    <property type="entry name" value="AAA+_ATPase"/>
</dbReference>
<organism evidence="6 7">
    <name type="scientific">Coemansia reversa (strain ATCC 12441 / NRRL 1564)</name>
    <dbReference type="NCBI Taxonomy" id="763665"/>
    <lineage>
        <taxon>Eukaryota</taxon>
        <taxon>Fungi</taxon>
        <taxon>Fungi incertae sedis</taxon>
        <taxon>Zoopagomycota</taxon>
        <taxon>Kickxellomycotina</taxon>
        <taxon>Kickxellomycetes</taxon>
        <taxon>Kickxellales</taxon>
        <taxon>Kickxellaceae</taxon>
        <taxon>Coemansia</taxon>
    </lineage>
</organism>
<comment type="similarity">
    <text evidence="4">Belongs to the AAA ATPase family.</text>
</comment>
<reference evidence="6 7" key="1">
    <citation type="journal article" date="2015" name="Genome Biol. Evol.">
        <title>Phylogenomic analyses indicate that early fungi evolved digesting cell walls of algal ancestors of land plants.</title>
        <authorList>
            <person name="Chang Y."/>
            <person name="Wang S."/>
            <person name="Sekimoto S."/>
            <person name="Aerts A.L."/>
            <person name="Choi C."/>
            <person name="Clum A."/>
            <person name="LaButti K.M."/>
            <person name="Lindquist E.A."/>
            <person name="Yee Ngan C."/>
            <person name="Ohm R.A."/>
            <person name="Salamov A.A."/>
            <person name="Grigoriev I.V."/>
            <person name="Spatafora J.W."/>
            <person name="Berbee M.L."/>
        </authorList>
    </citation>
    <scope>NUCLEOTIDE SEQUENCE [LARGE SCALE GENOMIC DNA]</scope>
    <source>
        <strain evidence="6 7">NRRL 1564</strain>
    </source>
</reference>
<dbReference type="FunFam" id="3.40.50.300:FF:001025">
    <property type="entry name" value="ATPase family, AAA domain-containing 2B"/>
    <property type="match status" value="1"/>
</dbReference>
<proteinExistence type="inferred from homology"/>
<dbReference type="Gene3D" id="1.10.8.60">
    <property type="match status" value="2"/>
</dbReference>
<keyword evidence="7" id="KW-1185">Reference proteome</keyword>
<evidence type="ECO:0000256" key="3">
    <source>
        <dbReference type="ARBA" id="ARBA00023054"/>
    </source>
</evidence>
<evidence type="ECO:0000256" key="4">
    <source>
        <dbReference type="RuleBase" id="RU003651"/>
    </source>
</evidence>
<dbReference type="SUPFAM" id="SSF52540">
    <property type="entry name" value="P-loop containing nucleoside triphosphate hydrolases"/>
    <property type="match status" value="1"/>
</dbReference>
<dbReference type="Gene3D" id="3.40.50.300">
    <property type="entry name" value="P-loop containing nucleotide triphosphate hydrolases"/>
    <property type="match status" value="1"/>
</dbReference>
<dbReference type="PANTHER" id="PTHR23077:SF117">
    <property type="entry name" value="AAA+ ATPASE DOMAIN-CONTAINING PROTEIN"/>
    <property type="match status" value="1"/>
</dbReference>
<gene>
    <name evidence="6" type="ORF">COEREDRAFT_41437</name>
</gene>
<dbReference type="EMBL" id="KZ303496">
    <property type="protein sequence ID" value="PIA17018.1"/>
    <property type="molecule type" value="Genomic_DNA"/>
</dbReference>
<accession>A0A2G5BDC6</accession>
<sequence length="373" mass="40719">MPTSVKRCQALQHKLIIPPPRLQQREAIVKHAVSKLLLTEAEDPSTRVEGLARQVANATAGYVARDISNLCRQAVLRSLRGSPTGYAENDSKELMERLEKLVLHFEDSLQTTQPSQQLEFESIRPAKRWADVGGYESVKQVLQRFMRLATSETPLRLGIKPPSGILLYGPSGCGKTAMALAMIGESTCNVMNIRGSELFSKYLGETEARLRRLFQAARAAAPCIVFIDEVDSIAAKREWSSIESGGPALRVLSTLLNEMDGVHDTSGVAVVGCTNQLDKIDDAIVRPGRFDKLVEILLPSADDRTGILQVLAQKSPLSSDVDIDTLSKVTEGYSGAALEKLFREAGLAALRSSRDAATLSMDDFDTALARMHI</sequence>
<dbReference type="SMART" id="SM00382">
    <property type="entry name" value="AAA"/>
    <property type="match status" value="1"/>
</dbReference>
<dbReference type="Pfam" id="PF00004">
    <property type="entry name" value="AAA"/>
    <property type="match status" value="1"/>
</dbReference>
<dbReference type="Proteomes" id="UP000242474">
    <property type="component" value="Unassembled WGS sequence"/>
</dbReference>
<dbReference type="STRING" id="763665.A0A2G5BDC6"/>
<dbReference type="GO" id="GO:0005524">
    <property type="term" value="F:ATP binding"/>
    <property type="evidence" value="ECO:0007669"/>
    <property type="project" value="UniProtKB-KW"/>
</dbReference>
<dbReference type="InterPro" id="IPR027417">
    <property type="entry name" value="P-loop_NTPase"/>
</dbReference>
<dbReference type="OrthoDB" id="5421at2759"/>
<dbReference type="AlphaFoldDB" id="A0A2G5BDC6"/>
<keyword evidence="2 4" id="KW-0067">ATP-binding</keyword>
<evidence type="ECO:0000256" key="1">
    <source>
        <dbReference type="ARBA" id="ARBA00022741"/>
    </source>
</evidence>